<dbReference type="PROSITE" id="PS50075">
    <property type="entry name" value="CARRIER"/>
    <property type="match status" value="1"/>
</dbReference>
<sequence>MALRTKSEIFDVVTGNLREILPELDSVEIDPQQSMKDLGANSIDRADVVVQSMETLEVKFPLNELAGVKSIQGLVDFLHSRMHTE</sequence>
<accession>A0A6M0RE69</accession>
<dbReference type="Gene3D" id="1.10.1200.10">
    <property type="entry name" value="ACP-like"/>
    <property type="match status" value="1"/>
</dbReference>
<comment type="caution">
    <text evidence="2">The sequence shown here is derived from an EMBL/GenBank/DDBJ whole genome shotgun (WGS) entry which is preliminary data.</text>
</comment>
<reference evidence="2 3" key="1">
    <citation type="journal article" date="2020" name="Microb. Ecol.">
        <title>Ecogenomics of the Marine Benthic Filamentous Cyanobacterium Adonisia.</title>
        <authorList>
            <person name="Walter J.M."/>
            <person name="Coutinho F.H."/>
            <person name="Leomil L."/>
            <person name="Hargreaves P.I."/>
            <person name="Campeao M.E."/>
            <person name="Vieira V.V."/>
            <person name="Silva B.S."/>
            <person name="Fistarol G.O."/>
            <person name="Salomon P.S."/>
            <person name="Sawabe T."/>
            <person name="Mino S."/>
            <person name="Hosokawa M."/>
            <person name="Miyashita H."/>
            <person name="Maruyama F."/>
            <person name="van Verk M.C."/>
            <person name="Dutilh B.E."/>
            <person name="Thompson C.C."/>
            <person name="Thompson F.L."/>
        </authorList>
    </citation>
    <scope>NUCLEOTIDE SEQUENCE [LARGE SCALE GENOMIC DNA]</scope>
    <source>
        <strain evidence="2 3">CCMR0081</strain>
    </source>
</reference>
<evidence type="ECO:0000313" key="2">
    <source>
        <dbReference type="EMBL" id="NEZ54554.1"/>
    </source>
</evidence>
<name>A0A6M0RE69_9CYAN</name>
<dbReference type="Pfam" id="PF00550">
    <property type="entry name" value="PP-binding"/>
    <property type="match status" value="1"/>
</dbReference>
<dbReference type="EMBL" id="QXHD01000003">
    <property type="protein sequence ID" value="NEZ54554.1"/>
    <property type="molecule type" value="Genomic_DNA"/>
</dbReference>
<keyword evidence="3" id="KW-1185">Reference proteome</keyword>
<dbReference type="InterPro" id="IPR036736">
    <property type="entry name" value="ACP-like_sf"/>
</dbReference>
<evidence type="ECO:0000313" key="3">
    <source>
        <dbReference type="Proteomes" id="UP000481033"/>
    </source>
</evidence>
<dbReference type="SMR" id="A0A6M0RE69"/>
<dbReference type="Proteomes" id="UP000481033">
    <property type="component" value="Unassembled WGS sequence"/>
</dbReference>
<proteinExistence type="predicted"/>
<dbReference type="SUPFAM" id="SSF47336">
    <property type="entry name" value="ACP-like"/>
    <property type="match status" value="1"/>
</dbReference>
<dbReference type="NCBIfam" id="NF005502">
    <property type="entry name" value="PRK07117.1"/>
    <property type="match status" value="1"/>
</dbReference>
<protein>
    <submittedName>
        <fullName evidence="2">Acyl carrier protein</fullName>
    </submittedName>
</protein>
<feature type="domain" description="Carrier" evidence="1">
    <location>
        <begin position="7"/>
        <end position="82"/>
    </location>
</feature>
<dbReference type="AlphaFoldDB" id="A0A6M0RE69"/>
<dbReference type="RefSeq" id="WP_006512953.1">
    <property type="nucleotide sequence ID" value="NZ_QXHD01000003.1"/>
</dbReference>
<organism evidence="2 3">
    <name type="scientific">Adonisia turfae CCMR0081</name>
    <dbReference type="NCBI Taxonomy" id="2292702"/>
    <lineage>
        <taxon>Bacteria</taxon>
        <taxon>Bacillati</taxon>
        <taxon>Cyanobacteriota</taxon>
        <taxon>Adonisia</taxon>
        <taxon>Adonisia turfae</taxon>
    </lineage>
</organism>
<evidence type="ECO:0000259" key="1">
    <source>
        <dbReference type="PROSITE" id="PS50075"/>
    </source>
</evidence>
<gene>
    <name evidence="2" type="ORF">DXZ20_02370</name>
</gene>
<dbReference type="InterPro" id="IPR009081">
    <property type="entry name" value="PP-bd_ACP"/>
</dbReference>